<protein>
    <submittedName>
        <fullName evidence="1">RCG30007</fullName>
    </submittedName>
</protein>
<organism evidence="1 2">
    <name type="scientific">Rattus norvegicus</name>
    <name type="common">Rat</name>
    <dbReference type="NCBI Taxonomy" id="10116"/>
    <lineage>
        <taxon>Eukaryota</taxon>
        <taxon>Metazoa</taxon>
        <taxon>Chordata</taxon>
        <taxon>Craniata</taxon>
        <taxon>Vertebrata</taxon>
        <taxon>Euteleostomi</taxon>
        <taxon>Mammalia</taxon>
        <taxon>Eutheria</taxon>
        <taxon>Euarchontoglires</taxon>
        <taxon>Glires</taxon>
        <taxon>Rodentia</taxon>
        <taxon>Myomorpha</taxon>
        <taxon>Muroidea</taxon>
        <taxon>Muridae</taxon>
        <taxon>Murinae</taxon>
        <taxon>Rattus</taxon>
    </lineage>
</organism>
<evidence type="ECO:0000313" key="1">
    <source>
        <dbReference type="EMBL" id="EDM02095.1"/>
    </source>
</evidence>
<gene>
    <name evidence="1" type="ORF">rCG_30007</name>
</gene>
<accession>A6IL44</accession>
<name>A6IL44_RAT</name>
<dbReference type="AlphaFoldDB" id="A6IL44"/>
<reference evidence="1 2" key="1">
    <citation type="submission" date="2005-09" db="EMBL/GenBank/DDBJ databases">
        <authorList>
            <person name="Mural R.J."/>
            <person name="Li P.W."/>
            <person name="Adams M.D."/>
            <person name="Amanatides P.G."/>
            <person name="Baden-Tillson H."/>
            <person name="Barnstead M."/>
            <person name="Chin S.H."/>
            <person name="Dew I."/>
            <person name="Evans C.A."/>
            <person name="Ferriera S."/>
            <person name="Flanigan M."/>
            <person name="Fosler C."/>
            <person name="Glodek A."/>
            <person name="Gu Z."/>
            <person name="Holt R.A."/>
            <person name="Jennings D."/>
            <person name="Kraft C.L."/>
            <person name="Lu F."/>
            <person name="Nguyen T."/>
            <person name="Nusskern D.R."/>
            <person name="Pfannkoch C.M."/>
            <person name="Sitter C."/>
            <person name="Sutton G.G."/>
            <person name="Venter J.C."/>
            <person name="Wang Z."/>
            <person name="Woodage T."/>
            <person name="Zheng X.H."/>
            <person name="Zhong F."/>
        </authorList>
    </citation>
    <scope>NUCLEOTIDE SEQUENCE [LARGE SCALE GENOMIC DNA]</scope>
    <source>
        <strain>BN</strain>
        <strain evidence="2">Sprague-Dawley</strain>
    </source>
</reference>
<sequence length="17" mass="1974">MRMSQLTLLLKSALCHE</sequence>
<dbReference type="Proteomes" id="UP000234681">
    <property type="component" value="Chromosome 4"/>
</dbReference>
<evidence type="ECO:0000313" key="2">
    <source>
        <dbReference type="Proteomes" id="UP000234681"/>
    </source>
</evidence>
<dbReference type="EMBL" id="CH473964">
    <property type="protein sequence ID" value="EDM02095.1"/>
    <property type="molecule type" value="Genomic_DNA"/>
</dbReference>
<proteinExistence type="predicted"/>